<dbReference type="Pfam" id="PF00486">
    <property type="entry name" value="Trans_reg_C"/>
    <property type="match status" value="1"/>
</dbReference>
<organism evidence="12 15">
    <name type="scientific">Staphylococcus felis</name>
    <dbReference type="NCBI Taxonomy" id="46127"/>
    <lineage>
        <taxon>Bacteria</taxon>
        <taxon>Bacillati</taxon>
        <taxon>Bacillota</taxon>
        <taxon>Bacilli</taxon>
        <taxon>Bacillales</taxon>
        <taxon>Staphylococcaceae</taxon>
        <taxon>Staphylococcus</taxon>
    </lineage>
</organism>
<feature type="DNA-binding region" description="OmpR/PhoB-type" evidence="9">
    <location>
        <begin position="125"/>
        <end position="222"/>
    </location>
</feature>
<dbReference type="GO" id="GO:0000976">
    <property type="term" value="F:transcription cis-regulatory region binding"/>
    <property type="evidence" value="ECO:0007669"/>
    <property type="project" value="TreeGrafter"/>
</dbReference>
<evidence type="ECO:0000259" key="10">
    <source>
        <dbReference type="PROSITE" id="PS50110"/>
    </source>
</evidence>
<reference evidence="14 15" key="1">
    <citation type="journal article" date="2018" name="Vet. Microbiol.">
        <title>Characterisation of Staphylococcus felis isolated from cats using whole genome sequencing.</title>
        <authorList>
            <person name="Worthing K."/>
            <person name="Pang S."/>
            <person name="Trott D.J."/>
            <person name="Abraham S."/>
            <person name="Coombs G.W."/>
            <person name="Jordan D."/>
            <person name="McIntyre L."/>
            <person name="Davies M.R."/>
            <person name="Norris J."/>
        </authorList>
    </citation>
    <scope>NUCLEOTIDE SEQUENCE [LARGE SCALE GENOMIC DNA]</scope>
    <source>
        <strain evidence="13 14">F25</strain>
        <strain evidence="12 15">F9</strain>
    </source>
</reference>
<proteinExistence type="predicted"/>
<dbReference type="InterPro" id="IPR036388">
    <property type="entry name" value="WH-like_DNA-bd_sf"/>
</dbReference>
<gene>
    <name evidence="13" type="ORF">DOS76_06955</name>
    <name evidence="12" type="ORF">DOS83_01675</name>
</gene>
<dbReference type="EMBL" id="QKXQ01000072">
    <property type="protein sequence ID" value="REI00021.1"/>
    <property type="molecule type" value="Genomic_DNA"/>
</dbReference>
<evidence type="ECO:0000256" key="2">
    <source>
        <dbReference type="ARBA" id="ARBA00022606"/>
    </source>
</evidence>
<dbReference type="Gene3D" id="1.10.10.10">
    <property type="entry name" value="Winged helix-like DNA-binding domain superfamily/Winged helix DNA-binding domain"/>
    <property type="match status" value="1"/>
</dbReference>
<evidence type="ECO:0000256" key="3">
    <source>
        <dbReference type="ARBA" id="ARBA00023012"/>
    </source>
</evidence>
<sequence>MTEILIIEDDIEIAHVLSLMLAKKEIRSTIAYSGEEGISLLENKQFDIVLLDLMLPQMNGLEVLQKIRDKYKSKVIVISAKHDVKEKVMLLEEGADDYITKPFDQEEVTARILVQLRNLSGQDNCVVKTWKALKIDKSKREVTLENQLLKLTNAEYEILNYFMDYPERPITKQQIYENIWSGPYLGDDNTVSMHMSNIRKKFSEVTETAYFKTIWGIGFMLI</sequence>
<evidence type="ECO:0000313" key="12">
    <source>
        <dbReference type="EMBL" id="REI00021.1"/>
    </source>
</evidence>
<keyword evidence="1 8" id="KW-0597">Phosphoprotein</keyword>
<dbReference type="Pfam" id="PF00072">
    <property type="entry name" value="Response_reg"/>
    <property type="match status" value="1"/>
</dbReference>
<keyword evidence="4" id="KW-0805">Transcription regulation</keyword>
<dbReference type="PROSITE" id="PS51755">
    <property type="entry name" value="OMPR_PHOB"/>
    <property type="match status" value="1"/>
</dbReference>
<dbReference type="CDD" id="cd17574">
    <property type="entry name" value="REC_OmpR"/>
    <property type="match status" value="1"/>
</dbReference>
<evidence type="ECO:0000313" key="15">
    <source>
        <dbReference type="Proteomes" id="UP000256562"/>
    </source>
</evidence>
<dbReference type="OrthoDB" id="9790442at2"/>
<feature type="domain" description="OmpR/PhoB-type" evidence="11">
    <location>
        <begin position="125"/>
        <end position="222"/>
    </location>
</feature>
<accession>A0A3E0IF14</accession>
<evidence type="ECO:0000256" key="6">
    <source>
        <dbReference type="ARBA" id="ARBA00023163"/>
    </source>
</evidence>
<evidence type="ECO:0000313" key="14">
    <source>
        <dbReference type="Proteomes" id="UP000256337"/>
    </source>
</evidence>
<dbReference type="Proteomes" id="UP000256337">
    <property type="component" value="Unassembled WGS sequence"/>
</dbReference>
<keyword evidence="3" id="KW-0902">Two-component regulatory system</keyword>
<dbReference type="PANTHER" id="PTHR48111">
    <property type="entry name" value="REGULATOR OF RPOS"/>
    <property type="match status" value="1"/>
</dbReference>
<dbReference type="Proteomes" id="UP000256562">
    <property type="component" value="Unassembled WGS sequence"/>
</dbReference>
<dbReference type="SMART" id="SM00448">
    <property type="entry name" value="REC"/>
    <property type="match status" value="1"/>
</dbReference>
<dbReference type="EMBL" id="QKYD01000107">
    <property type="protein sequence ID" value="REI21483.1"/>
    <property type="molecule type" value="Genomic_DNA"/>
</dbReference>
<evidence type="ECO:0000256" key="9">
    <source>
        <dbReference type="PROSITE-ProRule" id="PRU01091"/>
    </source>
</evidence>
<keyword evidence="5 9" id="KW-0238">DNA-binding</keyword>
<dbReference type="CDD" id="cd00383">
    <property type="entry name" value="trans_reg_C"/>
    <property type="match status" value="1"/>
</dbReference>
<dbReference type="InterPro" id="IPR039420">
    <property type="entry name" value="WalR-like"/>
</dbReference>
<dbReference type="GO" id="GO:0032993">
    <property type="term" value="C:protein-DNA complex"/>
    <property type="evidence" value="ECO:0007669"/>
    <property type="project" value="TreeGrafter"/>
</dbReference>
<keyword evidence="6" id="KW-0804">Transcription</keyword>
<dbReference type="AlphaFoldDB" id="A0A3E0IF14"/>
<keyword evidence="2" id="KW-0716">Sensory transduction</keyword>
<feature type="domain" description="Response regulatory" evidence="10">
    <location>
        <begin position="3"/>
        <end position="116"/>
    </location>
</feature>
<dbReference type="InterPro" id="IPR001789">
    <property type="entry name" value="Sig_transdc_resp-reg_receiver"/>
</dbReference>
<dbReference type="PANTHER" id="PTHR48111:SF2">
    <property type="entry name" value="RESPONSE REGULATOR SAER"/>
    <property type="match status" value="1"/>
</dbReference>
<evidence type="ECO:0000256" key="8">
    <source>
        <dbReference type="PROSITE-ProRule" id="PRU00169"/>
    </source>
</evidence>
<evidence type="ECO:0000313" key="13">
    <source>
        <dbReference type="EMBL" id="REI21483.1"/>
    </source>
</evidence>
<dbReference type="InterPro" id="IPR001867">
    <property type="entry name" value="OmpR/PhoB-type_DNA-bd"/>
</dbReference>
<dbReference type="SUPFAM" id="SSF52172">
    <property type="entry name" value="CheY-like"/>
    <property type="match status" value="1"/>
</dbReference>
<dbReference type="Gene3D" id="3.40.50.2300">
    <property type="match status" value="1"/>
</dbReference>
<dbReference type="RefSeq" id="WP_115856952.1">
    <property type="nucleotide sequence ID" value="NZ_CAJUZR010000012.1"/>
</dbReference>
<protein>
    <recommendedName>
        <fullName evidence="7">Response regulator SaeR</fullName>
    </recommendedName>
</protein>
<dbReference type="InterPro" id="IPR011006">
    <property type="entry name" value="CheY-like_superfamily"/>
</dbReference>
<dbReference type="Gene3D" id="6.10.250.690">
    <property type="match status" value="1"/>
</dbReference>
<dbReference type="SMART" id="SM00862">
    <property type="entry name" value="Trans_reg_C"/>
    <property type="match status" value="1"/>
</dbReference>
<evidence type="ECO:0000256" key="5">
    <source>
        <dbReference type="ARBA" id="ARBA00023125"/>
    </source>
</evidence>
<dbReference type="PROSITE" id="PS50110">
    <property type="entry name" value="RESPONSE_REGULATORY"/>
    <property type="match status" value="1"/>
</dbReference>
<feature type="modified residue" description="4-aspartylphosphate" evidence="8">
    <location>
        <position position="52"/>
    </location>
</feature>
<dbReference type="GO" id="GO:0006355">
    <property type="term" value="P:regulation of DNA-templated transcription"/>
    <property type="evidence" value="ECO:0007669"/>
    <property type="project" value="InterPro"/>
</dbReference>
<dbReference type="GO" id="GO:0000156">
    <property type="term" value="F:phosphorelay response regulator activity"/>
    <property type="evidence" value="ECO:0007669"/>
    <property type="project" value="TreeGrafter"/>
</dbReference>
<dbReference type="GO" id="GO:0005829">
    <property type="term" value="C:cytosol"/>
    <property type="evidence" value="ECO:0007669"/>
    <property type="project" value="TreeGrafter"/>
</dbReference>
<evidence type="ECO:0000259" key="11">
    <source>
        <dbReference type="PROSITE" id="PS51755"/>
    </source>
</evidence>
<evidence type="ECO:0000256" key="1">
    <source>
        <dbReference type="ARBA" id="ARBA00022553"/>
    </source>
</evidence>
<evidence type="ECO:0000256" key="7">
    <source>
        <dbReference type="ARBA" id="ARBA00040348"/>
    </source>
</evidence>
<comment type="caution">
    <text evidence="12">The sequence shown here is derived from an EMBL/GenBank/DDBJ whole genome shotgun (WGS) entry which is preliminary data.</text>
</comment>
<name>A0A3E0IF14_9STAP</name>
<evidence type="ECO:0000256" key="4">
    <source>
        <dbReference type="ARBA" id="ARBA00023015"/>
    </source>
</evidence>